<evidence type="ECO:0000313" key="1">
    <source>
        <dbReference type="EMBL" id="MEN9062465.1"/>
    </source>
</evidence>
<name>A0AAW9SLY5_9RHOB</name>
<dbReference type="RefSeq" id="WP_347167434.1">
    <property type="nucleotide sequence ID" value="NZ_JBDNCH010000002.1"/>
</dbReference>
<dbReference type="EMBL" id="JBDNCH010000002">
    <property type="protein sequence ID" value="MEN9062465.1"/>
    <property type="molecule type" value="Genomic_DNA"/>
</dbReference>
<dbReference type="InterPro" id="IPR027417">
    <property type="entry name" value="P-loop_NTPase"/>
</dbReference>
<protein>
    <submittedName>
        <fullName evidence="1">AAA family ATPase</fullName>
    </submittedName>
</protein>
<dbReference type="Pfam" id="PF13671">
    <property type="entry name" value="AAA_33"/>
    <property type="match status" value="1"/>
</dbReference>
<keyword evidence="2" id="KW-1185">Reference proteome</keyword>
<dbReference type="SUPFAM" id="SSF52540">
    <property type="entry name" value="P-loop containing nucleoside triphosphate hydrolases"/>
    <property type="match status" value="1"/>
</dbReference>
<reference evidence="1 2" key="1">
    <citation type="submission" date="2024-05" db="EMBL/GenBank/DDBJ databases">
        <title>Genome sequence of Ponticoccus litoralis KCCM 90028.</title>
        <authorList>
            <person name="Kim J.M."/>
            <person name="Lee J.K."/>
            <person name="Choi B.J."/>
            <person name="Bayburt H."/>
            <person name="Baek J.H."/>
            <person name="Jeon C.O."/>
        </authorList>
    </citation>
    <scope>NUCLEOTIDE SEQUENCE [LARGE SCALE GENOMIC DNA]</scope>
    <source>
        <strain evidence="1 2">KCCM 90028</strain>
    </source>
</reference>
<evidence type="ECO:0000313" key="2">
    <source>
        <dbReference type="Proteomes" id="UP001428774"/>
    </source>
</evidence>
<organism evidence="1 2">
    <name type="scientific">Ponticoccus litoralis</name>
    <dbReference type="NCBI Taxonomy" id="422297"/>
    <lineage>
        <taxon>Bacteria</taxon>
        <taxon>Pseudomonadati</taxon>
        <taxon>Pseudomonadota</taxon>
        <taxon>Alphaproteobacteria</taxon>
        <taxon>Rhodobacterales</taxon>
        <taxon>Roseobacteraceae</taxon>
        <taxon>Ponticoccus</taxon>
    </lineage>
</organism>
<dbReference type="AlphaFoldDB" id="A0AAW9SLY5"/>
<comment type="caution">
    <text evidence="1">The sequence shown here is derived from an EMBL/GenBank/DDBJ whole genome shotgun (WGS) entry which is preliminary data.</text>
</comment>
<dbReference type="PANTHER" id="PTHR37807">
    <property type="entry name" value="OS07G0160300 PROTEIN"/>
    <property type="match status" value="1"/>
</dbReference>
<dbReference type="PANTHER" id="PTHR37807:SF3">
    <property type="entry name" value="OS07G0160300 PROTEIN"/>
    <property type="match status" value="1"/>
</dbReference>
<dbReference type="Gene3D" id="3.40.50.300">
    <property type="entry name" value="P-loop containing nucleotide triphosphate hydrolases"/>
    <property type="match status" value="1"/>
</dbReference>
<gene>
    <name evidence="1" type="ORF">ABFB10_17195</name>
</gene>
<sequence>MTVTLVCLSGLPGTGKSTIARHLAARVGALWLRVDAVEQAMRDSHMTVVGDLADGGYAALQAVAAAALEQGFDVVADCVNPVAETRVGWQAVSARTGARHLDVALTCADRDKHRARVEGRAPEVPGLGLPDWAAVMARDWSPFDGADLHIDTGAVALEDAVARIAERMREN</sequence>
<accession>A0AAW9SLY5</accession>
<dbReference type="Proteomes" id="UP001428774">
    <property type="component" value="Unassembled WGS sequence"/>
</dbReference>
<proteinExistence type="predicted"/>